<dbReference type="PANTHER" id="PTHR42987:SF4">
    <property type="entry name" value="PROTEASE SOHB-RELATED"/>
    <property type="match status" value="1"/>
</dbReference>
<evidence type="ECO:0000313" key="3">
    <source>
        <dbReference type="EMBL" id="GAG54204.1"/>
    </source>
</evidence>
<comment type="caution">
    <text evidence="3">The sequence shown here is derived from an EMBL/GenBank/DDBJ whole genome shotgun (WGS) entry which is preliminary data.</text>
</comment>
<accession>X0YE53</accession>
<feature type="domain" description="Peptidase S49" evidence="2">
    <location>
        <begin position="8"/>
        <end position="144"/>
    </location>
</feature>
<dbReference type="Pfam" id="PF01343">
    <property type="entry name" value="Peptidase_S49"/>
    <property type="match status" value="1"/>
</dbReference>
<reference evidence="3" key="1">
    <citation type="journal article" date="2014" name="Front. Microbiol.">
        <title>High frequency of phylogenetically diverse reductive dehalogenase-homologous genes in deep subseafloor sedimentary metagenomes.</title>
        <authorList>
            <person name="Kawai M."/>
            <person name="Futagami T."/>
            <person name="Toyoda A."/>
            <person name="Takaki Y."/>
            <person name="Nishi S."/>
            <person name="Hori S."/>
            <person name="Arai W."/>
            <person name="Tsubouchi T."/>
            <person name="Morono Y."/>
            <person name="Uchiyama I."/>
            <person name="Ito T."/>
            <person name="Fujiyama A."/>
            <person name="Inagaki F."/>
            <person name="Takami H."/>
        </authorList>
    </citation>
    <scope>NUCLEOTIDE SEQUENCE</scope>
    <source>
        <strain evidence="3">Expedition CK06-06</strain>
    </source>
</reference>
<dbReference type="GO" id="GO:0008233">
    <property type="term" value="F:peptidase activity"/>
    <property type="evidence" value="ECO:0007669"/>
    <property type="project" value="InterPro"/>
</dbReference>
<dbReference type="PANTHER" id="PTHR42987">
    <property type="entry name" value="PEPTIDASE S49"/>
    <property type="match status" value="1"/>
</dbReference>
<dbReference type="EMBL" id="BART01007119">
    <property type="protein sequence ID" value="GAG54204.1"/>
    <property type="molecule type" value="Genomic_DNA"/>
</dbReference>
<dbReference type="Gene3D" id="3.90.226.10">
    <property type="entry name" value="2-enoyl-CoA Hydratase, Chain A, domain 1"/>
    <property type="match status" value="1"/>
</dbReference>
<proteinExistence type="inferred from homology"/>
<protein>
    <recommendedName>
        <fullName evidence="2">Peptidase S49 domain-containing protein</fullName>
    </recommendedName>
</protein>
<dbReference type="AlphaFoldDB" id="X0YE53"/>
<name>X0YE53_9ZZZZ</name>
<feature type="non-terminal residue" evidence="3">
    <location>
        <position position="1"/>
    </location>
</feature>
<dbReference type="SUPFAM" id="SSF52096">
    <property type="entry name" value="ClpP/crotonase"/>
    <property type="match status" value="1"/>
</dbReference>
<comment type="similarity">
    <text evidence="1">Belongs to the peptidase S49 family.</text>
</comment>
<organism evidence="3">
    <name type="scientific">marine sediment metagenome</name>
    <dbReference type="NCBI Taxonomy" id="412755"/>
    <lineage>
        <taxon>unclassified sequences</taxon>
        <taxon>metagenomes</taxon>
        <taxon>ecological metagenomes</taxon>
    </lineage>
</organism>
<evidence type="ECO:0000259" key="2">
    <source>
        <dbReference type="Pfam" id="PF01343"/>
    </source>
</evidence>
<sequence>WFILGLLGADVIVAHPFSEVGSIGVYIELGKSVPVEPENVEEITAISSGIFKTLWEDGVLDENEREFLRLKVEEAKNSFFNIVIEETEIMREKIENVAENIENPWYVLIEGGWFNGNKAFELGLVDKLGDLEDAIELACELAGIEYAEAEVVKIEPPPPGAFENMLYETPLYQQEDNEALPIYLG</sequence>
<gene>
    <name evidence="3" type="ORF">S01H4_16254</name>
</gene>
<dbReference type="InterPro" id="IPR029045">
    <property type="entry name" value="ClpP/crotonase-like_dom_sf"/>
</dbReference>
<dbReference type="GO" id="GO:0006508">
    <property type="term" value="P:proteolysis"/>
    <property type="evidence" value="ECO:0007669"/>
    <property type="project" value="InterPro"/>
</dbReference>
<evidence type="ECO:0000256" key="1">
    <source>
        <dbReference type="ARBA" id="ARBA00008683"/>
    </source>
</evidence>
<dbReference type="InterPro" id="IPR002142">
    <property type="entry name" value="Peptidase_S49"/>
</dbReference>